<dbReference type="GO" id="GO:0005886">
    <property type="term" value="C:plasma membrane"/>
    <property type="evidence" value="ECO:0007669"/>
    <property type="project" value="UniProtKB-SubCell"/>
</dbReference>
<keyword evidence="3 6" id="KW-0812">Transmembrane</keyword>
<evidence type="ECO:0000256" key="4">
    <source>
        <dbReference type="ARBA" id="ARBA00022989"/>
    </source>
</evidence>
<feature type="transmembrane region" description="Helical" evidence="6">
    <location>
        <begin position="490"/>
        <end position="514"/>
    </location>
</feature>
<evidence type="ECO:0000256" key="5">
    <source>
        <dbReference type="ARBA" id="ARBA00023136"/>
    </source>
</evidence>
<proteinExistence type="predicted"/>
<keyword evidence="8" id="KW-1185">Reference proteome</keyword>
<dbReference type="PANTHER" id="PTHR30250">
    <property type="entry name" value="PST FAMILY PREDICTED COLANIC ACID TRANSPORTER"/>
    <property type="match status" value="1"/>
</dbReference>
<dbReference type="PIRSF" id="PIRSF038958">
    <property type="entry name" value="PG_synth_SpoVB"/>
    <property type="match status" value="1"/>
</dbReference>
<dbReference type="Proteomes" id="UP000677918">
    <property type="component" value="Unassembled WGS sequence"/>
</dbReference>
<evidence type="ECO:0000313" key="8">
    <source>
        <dbReference type="Proteomes" id="UP000677918"/>
    </source>
</evidence>
<evidence type="ECO:0000256" key="3">
    <source>
        <dbReference type="ARBA" id="ARBA00022692"/>
    </source>
</evidence>
<feature type="transmembrane region" description="Helical" evidence="6">
    <location>
        <begin position="192"/>
        <end position="213"/>
    </location>
</feature>
<dbReference type="Pfam" id="PF01943">
    <property type="entry name" value="Polysacc_synt"/>
    <property type="match status" value="1"/>
</dbReference>
<evidence type="ECO:0000256" key="2">
    <source>
        <dbReference type="ARBA" id="ARBA00022475"/>
    </source>
</evidence>
<dbReference type="NCBIfam" id="TIGR02900">
    <property type="entry name" value="spore_V_B"/>
    <property type="match status" value="1"/>
</dbReference>
<evidence type="ECO:0000256" key="6">
    <source>
        <dbReference type="SAM" id="Phobius"/>
    </source>
</evidence>
<keyword evidence="2" id="KW-1003">Cell membrane</keyword>
<feature type="transmembrane region" description="Helical" evidence="6">
    <location>
        <begin position="460"/>
        <end position="478"/>
    </location>
</feature>
<gene>
    <name evidence="7" type="primary">spoVB_2</name>
    <name evidence="7" type="ORF">XYCOK13_29580</name>
</gene>
<organism evidence="7 8">
    <name type="scientific">Xylanibacillus composti</name>
    <dbReference type="NCBI Taxonomy" id="1572762"/>
    <lineage>
        <taxon>Bacteria</taxon>
        <taxon>Bacillati</taxon>
        <taxon>Bacillota</taxon>
        <taxon>Bacilli</taxon>
        <taxon>Bacillales</taxon>
        <taxon>Paenibacillaceae</taxon>
        <taxon>Xylanibacillus</taxon>
    </lineage>
</organism>
<protein>
    <submittedName>
        <fullName evidence="7">Stage V sporulation protein B</fullName>
    </submittedName>
</protein>
<comment type="subcellular location">
    <subcellularLocation>
        <location evidence="1">Cell membrane</location>
        <topology evidence="1">Multi-pass membrane protein</topology>
    </subcellularLocation>
</comment>
<evidence type="ECO:0000256" key="1">
    <source>
        <dbReference type="ARBA" id="ARBA00004651"/>
    </source>
</evidence>
<dbReference type="InterPro" id="IPR002797">
    <property type="entry name" value="Polysacc_synth"/>
</dbReference>
<feature type="transmembrane region" description="Helical" evidence="6">
    <location>
        <begin position="293"/>
        <end position="316"/>
    </location>
</feature>
<dbReference type="CDD" id="cd13124">
    <property type="entry name" value="MATE_SpoVB_like"/>
    <property type="match status" value="1"/>
</dbReference>
<keyword evidence="4 6" id="KW-1133">Transmembrane helix</keyword>
<feature type="transmembrane region" description="Helical" evidence="6">
    <location>
        <begin position="400"/>
        <end position="418"/>
    </location>
</feature>
<feature type="transmembrane region" description="Helical" evidence="6">
    <location>
        <begin position="261"/>
        <end position="281"/>
    </location>
</feature>
<sequence length="533" mass="57401">MNKLSVTHKQTFIQGTMILLGAGVLNRLLGFVPRILLPRYIGKEALGLYQMAYPPFIVLVTLITGGIPLAVSKFVAEAEAQGNEDAVRRILITALCLTVPLSIGFALICLWIAPWLSTRIFTDSRVLYAFLVMSPIIILVSVSSVFRGYFQGRHNMIPTAASQIVETIARSVATLAMSVAMLPYGVEYAAAGAMAGVLLGEMLGLAVLLWQYARTRKQKLPKAQAAIGTGGSLRLHLRTMKKLLTVSIPVTGSKLVGSFSYFFESVVIVRSLAAAGVAAAVTTAQYGMLSGMVIPILLLPGALTYSLAVSLVPSLSEAASRKNMRLIHMRLHQSLRLALVTGAPFAVFMYVLAAPICYFLYRDLEAGEMLRLIAPAAIFMYFQAPLQAALQALDKPGAALLNTLAGSIVKLLLIYLLAAKTNLGISGAVIAIGINIVLVTLLHWQSVVRATGVRLPAADFLKVAAAAVGMGIICYVIMYKPLPFVPSQDLARFLFAGITGMTLYVAALFPLGLVDKQDLTRIPWIGRKLARYF</sequence>
<accession>A0A8J4H719</accession>
<comment type="caution">
    <text evidence="7">The sequence shown here is derived from an EMBL/GenBank/DDBJ whole genome shotgun (WGS) entry which is preliminary data.</text>
</comment>
<dbReference type="InterPro" id="IPR050833">
    <property type="entry name" value="Poly_Biosynth_Transport"/>
</dbReference>
<evidence type="ECO:0000313" key="7">
    <source>
        <dbReference type="EMBL" id="GIQ70134.1"/>
    </source>
</evidence>
<feature type="transmembrane region" description="Helical" evidence="6">
    <location>
        <begin position="12"/>
        <end position="32"/>
    </location>
</feature>
<dbReference type="EMBL" id="BOVK01000041">
    <property type="protein sequence ID" value="GIQ70134.1"/>
    <property type="molecule type" value="Genomic_DNA"/>
</dbReference>
<feature type="transmembrane region" description="Helical" evidence="6">
    <location>
        <begin position="424"/>
        <end position="448"/>
    </location>
</feature>
<feature type="transmembrane region" description="Helical" evidence="6">
    <location>
        <begin position="337"/>
        <end position="361"/>
    </location>
</feature>
<dbReference type="AlphaFoldDB" id="A0A8J4H719"/>
<feature type="transmembrane region" description="Helical" evidence="6">
    <location>
        <begin position="126"/>
        <end position="146"/>
    </location>
</feature>
<feature type="transmembrane region" description="Helical" evidence="6">
    <location>
        <begin position="52"/>
        <end position="71"/>
    </location>
</feature>
<reference evidence="7" key="1">
    <citation type="submission" date="2021-04" db="EMBL/GenBank/DDBJ databases">
        <title>Draft genome sequence of Xylanibacillus composti strain K13.</title>
        <authorList>
            <person name="Uke A."/>
            <person name="Chhe C."/>
            <person name="Baramee S."/>
            <person name="Kosugi A."/>
        </authorList>
    </citation>
    <scope>NUCLEOTIDE SEQUENCE</scope>
    <source>
        <strain evidence="7">K13</strain>
    </source>
</reference>
<feature type="transmembrane region" description="Helical" evidence="6">
    <location>
        <begin position="91"/>
        <end position="114"/>
    </location>
</feature>
<dbReference type="InterPro" id="IPR024923">
    <property type="entry name" value="PG_synth_SpoVB"/>
</dbReference>
<dbReference type="InterPro" id="IPR014249">
    <property type="entry name" value="Spore_V_B"/>
</dbReference>
<dbReference type="RefSeq" id="WP_280520904.1">
    <property type="nucleotide sequence ID" value="NZ_BOVK01000041.1"/>
</dbReference>
<keyword evidence="5 6" id="KW-0472">Membrane</keyword>
<feature type="transmembrane region" description="Helical" evidence="6">
    <location>
        <begin position="373"/>
        <end position="393"/>
    </location>
</feature>
<name>A0A8J4H719_9BACL</name>
<dbReference type="PANTHER" id="PTHR30250:SF24">
    <property type="entry name" value="STAGE V SPORULATION PROTEIN B"/>
    <property type="match status" value="1"/>
</dbReference>